<name>U2DID0_9BACE</name>
<reference evidence="1 2" key="1">
    <citation type="submission" date="2013-08" db="EMBL/GenBank/DDBJ databases">
        <authorList>
            <person name="Weinstock G."/>
            <person name="Sodergren E."/>
            <person name="Wylie T."/>
            <person name="Fulton L."/>
            <person name="Fulton R."/>
            <person name="Fronick C."/>
            <person name="O'Laughlin M."/>
            <person name="Godfrey J."/>
            <person name="Miner T."/>
            <person name="Herter B."/>
            <person name="Appelbaum E."/>
            <person name="Cordes M."/>
            <person name="Lek S."/>
            <person name="Wollam A."/>
            <person name="Pepin K.H."/>
            <person name="Palsikar V.B."/>
            <person name="Mitreva M."/>
            <person name="Wilson R.K."/>
        </authorList>
    </citation>
    <scope>NUCLEOTIDE SEQUENCE [LARGE SCALE GENOMIC DNA]</scope>
    <source>
        <strain evidence="1 2">F0041</strain>
    </source>
</reference>
<dbReference type="EMBL" id="AWSV01000168">
    <property type="protein sequence ID" value="ERI81202.1"/>
    <property type="molecule type" value="Genomic_DNA"/>
</dbReference>
<comment type="caution">
    <text evidence="1">The sequence shown here is derived from an EMBL/GenBank/DDBJ whole genome shotgun (WGS) entry which is preliminary data.</text>
</comment>
<accession>U2DID0</accession>
<feature type="non-terminal residue" evidence="1">
    <location>
        <position position="436"/>
    </location>
</feature>
<dbReference type="Proteomes" id="UP000016496">
    <property type="component" value="Unassembled WGS sequence"/>
</dbReference>
<evidence type="ECO:0008006" key="3">
    <source>
        <dbReference type="Google" id="ProtNLM"/>
    </source>
</evidence>
<evidence type="ECO:0000313" key="2">
    <source>
        <dbReference type="Proteomes" id="UP000016496"/>
    </source>
</evidence>
<protein>
    <recommendedName>
        <fullName evidence="3">Major fimbrial subunit protein N-terminal domain-containing protein</fullName>
    </recommendedName>
</protein>
<gene>
    <name evidence="1" type="ORF">HMPREF1981_03329</name>
</gene>
<proteinExistence type="predicted"/>
<evidence type="ECO:0000313" key="1">
    <source>
        <dbReference type="EMBL" id="ERI81202.1"/>
    </source>
</evidence>
<dbReference type="HOGENOM" id="CLU_629333_0_0_10"/>
<sequence length="436" mass="47185">MEISIYHKAFKVILSPMARILLATGVLLSACADSEQAPSPVAEHTATLQLVFKQQGSAYGSSSTQLKGTGSFATDAPLTVYAETDAPLTMDAAMPASRGPMTRAVNETDIQTVDVLSFKVNPSDPTNIKKGTFFYRSIGTYTQTSPGQGKVEVKLMDSPEAQTLVVLANVRTQVDALDATYGEQKEAVMARLLLPATTDGTPDFTNGMPMWGELPNEVVSEGFSPSGAPKEVTMIRSVVKFTYREKPAYLYSPSGANLWYNSLSFEAYNFRSKGRVAPDNFRPSLSVATPTIPAGATQAQGTHHTLSPSIVSMTGFGGEVSFYMFESDNSKANTGSALDATCLVVNFLGGPASGWHRLDFRDYAQPAGTGFMDLLRGHHYVIEPEEWDGAQGALTAEEAFKGVSKIKCRIVPWNEVQEEVKVPGNKRLTVDKREVY</sequence>
<organism evidence="1 2">
    <name type="scientific">Bacteroides pyogenes F0041</name>
    <dbReference type="NCBI Taxonomy" id="1321819"/>
    <lineage>
        <taxon>Bacteria</taxon>
        <taxon>Pseudomonadati</taxon>
        <taxon>Bacteroidota</taxon>
        <taxon>Bacteroidia</taxon>
        <taxon>Bacteroidales</taxon>
        <taxon>Bacteroidaceae</taxon>
        <taxon>Bacteroides</taxon>
    </lineage>
</organism>
<dbReference type="AlphaFoldDB" id="U2DID0"/>